<evidence type="ECO:0000313" key="4">
    <source>
        <dbReference type="Proteomes" id="UP001365846"/>
    </source>
</evidence>
<keyword evidence="1" id="KW-0732">Signal</keyword>
<keyword evidence="3" id="KW-0946">Virion</keyword>
<feature type="chain" id="PRO_5045530967" evidence="1">
    <location>
        <begin position="23"/>
        <end position="198"/>
    </location>
</feature>
<keyword evidence="4" id="KW-1185">Reference proteome</keyword>
<dbReference type="Proteomes" id="UP001365846">
    <property type="component" value="Unassembled WGS sequence"/>
</dbReference>
<dbReference type="RefSeq" id="WP_340359813.1">
    <property type="nucleotide sequence ID" value="NZ_JBBKZU010000013.1"/>
</dbReference>
<evidence type="ECO:0000259" key="2">
    <source>
        <dbReference type="Pfam" id="PF04355"/>
    </source>
</evidence>
<dbReference type="InterPro" id="IPR007450">
    <property type="entry name" value="BamE_dom"/>
</dbReference>
<feature type="signal peptide" evidence="1">
    <location>
        <begin position="1"/>
        <end position="22"/>
    </location>
</feature>
<comment type="caution">
    <text evidence="3">The sequence shown here is derived from an EMBL/GenBank/DDBJ whole genome shotgun (WGS) entry which is preliminary data.</text>
</comment>
<reference evidence="3 4" key="1">
    <citation type="submission" date="2024-03" db="EMBL/GenBank/DDBJ databases">
        <title>Novel species of the genus Variovorax.</title>
        <authorList>
            <person name="Liu Q."/>
            <person name="Xin Y.-H."/>
        </authorList>
    </citation>
    <scope>NUCLEOTIDE SEQUENCE [LARGE SCALE GENOMIC DNA]</scope>
    <source>
        <strain evidence="3 4">KACC 18899</strain>
    </source>
</reference>
<evidence type="ECO:0000313" key="3">
    <source>
        <dbReference type="EMBL" id="MEJ8814592.1"/>
    </source>
</evidence>
<dbReference type="EMBL" id="JBBKZU010000013">
    <property type="protein sequence ID" value="MEJ8814592.1"/>
    <property type="molecule type" value="Genomic_DNA"/>
</dbReference>
<proteinExistence type="predicted"/>
<evidence type="ECO:0000256" key="1">
    <source>
        <dbReference type="SAM" id="SignalP"/>
    </source>
</evidence>
<sequence>MPRRLALAAACALALPFSVAHAQRPQAPQGPLFAGYLCCNMYTYGTQMGDGNYREAGTSLVPVGTPAQVTGYEMRFVYTQIGGKVQRLKNDYSRDIAMTPFVERYVVKEDPKVRIASFEPAIREAIRDAKIAEGMTREQVTMAVGWPITSENPRLDAKVWRYWTDSWSEYQVSFDDAGKVKTVTGAPAVLEQVLYVPR</sequence>
<dbReference type="Pfam" id="PF04355">
    <property type="entry name" value="BamE"/>
    <property type="match status" value="1"/>
</dbReference>
<feature type="domain" description="Outer membrane protein assembly factor BamE" evidence="2">
    <location>
        <begin position="129"/>
        <end position="182"/>
    </location>
</feature>
<organism evidence="3 4">
    <name type="scientific">Variovorax ureilyticus</name>
    <dbReference type="NCBI Taxonomy" id="1836198"/>
    <lineage>
        <taxon>Bacteria</taxon>
        <taxon>Pseudomonadati</taxon>
        <taxon>Pseudomonadota</taxon>
        <taxon>Betaproteobacteria</taxon>
        <taxon>Burkholderiales</taxon>
        <taxon>Comamonadaceae</taxon>
        <taxon>Variovorax</taxon>
    </lineage>
</organism>
<protein>
    <submittedName>
        <fullName evidence="3">Cell envelope protein SmpA</fullName>
    </submittedName>
</protein>
<accession>A0ABU8VN57</accession>
<gene>
    <name evidence="3" type="ORF">WKW77_26180</name>
</gene>
<name>A0ABU8VN57_9BURK</name>
<keyword evidence="3" id="KW-0261">Viral envelope protein</keyword>